<accession>A0ACA9MNE5</accession>
<gene>
    <name evidence="1" type="ORF">SCALOS_LOCUS6960</name>
</gene>
<feature type="non-terminal residue" evidence="1">
    <location>
        <position position="1"/>
    </location>
</feature>
<name>A0ACA9MNE5_9GLOM</name>
<dbReference type="Proteomes" id="UP000789860">
    <property type="component" value="Unassembled WGS sequence"/>
</dbReference>
<dbReference type="EMBL" id="CAJVPM010014609">
    <property type="protein sequence ID" value="CAG8602062.1"/>
    <property type="molecule type" value="Genomic_DNA"/>
</dbReference>
<organism evidence="1 2">
    <name type="scientific">Scutellospora calospora</name>
    <dbReference type="NCBI Taxonomy" id="85575"/>
    <lineage>
        <taxon>Eukaryota</taxon>
        <taxon>Fungi</taxon>
        <taxon>Fungi incertae sedis</taxon>
        <taxon>Mucoromycota</taxon>
        <taxon>Glomeromycotina</taxon>
        <taxon>Glomeromycetes</taxon>
        <taxon>Diversisporales</taxon>
        <taxon>Gigasporaceae</taxon>
        <taxon>Scutellospora</taxon>
    </lineage>
</organism>
<sequence length="956" mass="106166">SRRRSSTGTAQKSTTGLKGLTPEQEALLQEALEKYNPEAAAKANQFNSSSTSTLSNQSDISITSATTPISNNQSNLSLRKPGARRQSISKVTRQPLLPPLSEMPTGVSTELPISTTQPQALPSKYSLNNSGHQSSISFPPQRSFLTQNLHSASGSLLTNTLPVHPRLQSVTTSPRPASPSLSQFSVGDRVYAESMNITGTLRFLGPIDIKPGTWAGIEVDISGTGKNDGSVNGKSYFTCPPKSGIFILPSKLSKVDKEPASLPQVSTSIKPSPSTHKLPRPPSTSTNSSDKESSGISSMDPKISKNAQNAALAASRITAGSRASKYIGVTASQLKQRTKPTNIITTPIVESPSYRDQSQTTKKTSGLARPNSNNNLKSLSLSQTYARNRPRSNSVSSNGSAISNTSQSASQPRSVISRSPNPPNDALSPSDSDMTVIAPINEEMSNKSLQEKVKKLLNDSENSEKVPLSLFDQQALRIQQLQMKIEILEGENTRFKLDDKKLQTQADTGKSYERGFPGLHTGLAHGDVKENWETEKISLLEEKESIEKALNEKILELTKKLQDTSKVQNFRPSTSLSQIADDDLMSDKILQLTELVEQKDEQIKSLEESLNKVTKQSNEYQIKIAELEKINSERADNIEQLATLGSQNSQTEDSDRVAQLEKVIQEKSTEIVQLTGNVESIQIESDGKMRALQETIDELKSAGQETINIYELKVSSLEQQVEDLKKAGVETISLYEEATNRITERETKINLLEKEAEELRSAGVEAIDVYEKTIEETKREMENFKTQLTRKEEALTTVNKEIERLKLLQKELTETKTKREEGLRNELADLQTGLEHMMRADAKSRERIYQLEDEVRDSQALVSRQQEEISALKNNMQNLMAANTDEEIEKVKKVFDSDIKRLQHELEESRKLLSDTQSEKRTLVGELDIVKDEKKLLEKKLQDSEKERHDIIFEMD</sequence>
<reference evidence="1" key="1">
    <citation type="submission" date="2021-06" db="EMBL/GenBank/DDBJ databases">
        <authorList>
            <person name="Kallberg Y."/>
            <person name="Tangrot J."/>
            <person name="Rosling A."/>
        </authorList>
    </citation>
    <scope>NUCLEOTIDE SEQUENCE</scope>
    <source>
        <strain evidence="1">AU212A</strain>
    </source>
</reference>
<comment type="caution">
    <text evidence="1">The sequence shown here is derived from an EMBL/GenBank/DDBJ whole genome shotgun (WGS) entry which is preliminary data.</text>
</comment>
<protein>
    <submittedName>
        <fullName evidence="1">10567_t:CDS:1</fullName>
    </submittedName>
</protein>
<evidence type="ECO:0000313" key="2">
    <source>
        <dbReference type="Proteomes" id="UP000789860"/>
    </source>
</evidence>
<evidence type="ECO:0000313" key="1">
    <source>
        <dbReference type="EMBL" id="CAG8602062.1"/>
    </source>
</evidence>
<keyword evidence="2" id="KW-1185">Reference proteome</keyword>
<proteinExistence type="predicted"/>
<feature type="non-terminal residue" evidence="1">
    <location>
        <position position="956"/>
    </location>
</feature>